<dbReference type="Pfam" id="PF00561">
    <property type="entry name" value="Abhydrolase_1"/>
    <property type="match status" value="1"/>
</dbReference>
<dbReference type="Pfam" id="PF12146">
    <property type="entry name" value="Hydrolase_4"/>
    <property type="match status" value="1"/>
</dbReference>
<dbReference type="SUPFAM" id="SSF53474">
    <property type="entry name" value="alpha/beta-Hydrolases"/>
    <property type="match status" value="1"/>
</dbReference>
<dbReference type="InterPro" id="IPR029058">
    <property type="entry name" value="AB_hydrolase_fold"/>
</dbReference>
<dbReference type="EMBL" id="JACHGY010000001">
    <property type="protein sequence ID" value="MBB6430088.1"/>
    <property type="molecule type" value="Genomic_DNA"/>
</dbReference>
<evidence type="ECO:0000313" key="3">
    <source>
        <dbReference type="EMBL" id="MBB6430088.1"/>
    </source>
</evidence>
<dbReference type="Proteomes" id="UP000541810">
    <property type="component" value="Unassembled WGS sequence"/>
</dbReference>
<dbReference type="AlphaFoldDB" id="A0A7X0H6A6"/>
<gene>
    <name evidence="3" type="ORF">HNQ40_001894</name>
</gene>
<dbReference type="InterPro" id="IPR052920">
    <property type="entry name" value="DNA-binding_regulatory"/>
</dbReference>
<evidence type="ECO:0000259" key="1">
    <source>
        <dbReference type="Pfam" id="PF00561"/>
    </source>
</evidence>
<evidence type="ECO:0000259" key="2">
    <source>
        <dbReference type="Pfam" id="PF12146"/>
    </source>
</evidence>
<comment type="caution">
    <text evidence="3">The sequence shown here is derived from an EMBL/GenBank/DDBJ whole genome shotgun (WGS) entry which is preliminary data.</text>
</comment>
<dbReference type="Gene3D" id="3.40.50.1820">
    <property type="entry name" value="alpha/beta hydrolase"/>
    <property type="match status" value="1"/>
</dbReference>
<keyword evidence="4" id="KW-1185">Reference proteome</keyword>
<name>A0A7X0H6A6_9BACT</name>
<organism evidence="3 4">
    <name type="scientific">Algisphaera agarilytica</name>
    <dbReference type="NCBI Taxonomy" id="1385975"/>
    <lineage>
        <taxon>Bacteria</taxon>
        <taxon>Pseudomonadati</taxon>
        <taxon>Planctomycetota</taxon>
        <taxon>Phycisphaerae</taxon>
        <taxon>Phycisphaerales</taxon>
        <taxon>Phycisphaeraceae</taxon>
        <taxon>Algisphaera</taxon>
    </lineage>
</organism>
<dbReference type="InterPro" id="IPR022742">
    <property type="entry name" value="Hydrolase_4"/>
</dbReference>
<dbReference type="PANTHER" id="PTHR43358">
    <property type="entry name" value="ALPHA/BETA-HYDROLASE"/>
    <property type="match status" value="1"/>
</dbReference>
<dbReference type="PROSITE" id="PS51257">
    <property type="entry name" value="PROKAR_LIPOPROTEIN"/>
    <property type="match status" value="1"/>
</dbReference>
<sequence length="361" mass="41412">MLHSKTSRRLWSLLLLVPAVLVSVGCESILGEWVSRTPNHGKPLEKIDRVEPLALDDAVIDHEFRIEVESDDPVSLWVWVIDPSNEKFMGIETKEDDPDHLQPLFHIDHNAPRQTREPVATVLMLHGFYDWINRRWYLMWARMLAEHGYRVVLVDQRGHGRSTGKWATYGVRESRDMQRVLDELEERNLLAGPVGVWGVSFGGATAVQLADLDERIEAMVLISTFTSMRDIVPDYGRAIGFRFLSDEQYTRVVDHAGRHADFDPDDADVIDRLARIDTPTLLIHGEEDRLIPIQHAMRLYHAADRDNVELIRVMGANHTSLGDTVVWPIYQPMLDWFERHLLPEEEQTQVANEAHSGQTDP</sequence>
<feature type="domain" description="AB hydrolase-1" evidence="1">
    <location>
        <begin position="121"/>
        <end position="231"/>
    </location>
</feature>
<protein>
    <submittedName>
        <fullName evidence="3">Pimeloyl-ACP methyl ester carboxylesterase</fullName>
    </submittedName>
</protein>
<dbReference type="RefSeq" id="WP_184677627.1">
    <property type="nucleotide sequence ID" value="NZ_JACHGY010000001.1"/>
</dbReference>
<dbReference type="PANTHER" id="PTHR43358:SF4">
    <property type="entry name" value="ALPHA_BETA HYDROLASE FOLD-1 DOMAIN-CONTAINING PROTEIN"/>
    <property type="match status" value="1"/>
</dbReference>
<accession>A0A7X0H6A6</accession>
<reference evidence="3 4" key="1">
    <citation type="submission" date="2020-08" db="EMBL/GenBank/DDBJ databases">
        <title>Genomic Encyclopedia of Type Strains, Phase IV (KMG-IV): sequencing the most valuable type-strain genomes for metagenomic binning, comparative biology and taxonomic classification.</title>
        <authorList>
            <person name="Goeker M."/>
        </authorList>
    </citation>
    <scope>NUCLEOTIDE SEQUENCE [LARGE SCALE GENOMIC DNA]</scope>
    <source>
        <strain evidence="3 4">DSM 103725</strain>
    </source>
</reference>
<proteinExistence type="predicted"/>
<dbReference type="InterPro" id="IPR000073">
    <property type="entry name" value="AB_hydrolase_1"/>
</dbReference>
<feature type="domain" description="Serine aminopeptidase S33" evidence="2">
    <location>
        <begin position="268"/>
        <end position="323"/>
    </location>
</feature>
<evidence type="ECO:0000313" key="4">
    <source>
        <dbReference type="Proteomes" id="UP000541810"/>
    </source>
</evidence>